<evidence type="ECO:0000259" key="2">
    <source>
        <dbReference type="SMART" id="SM00065"/>
    </source>
</evidence>
<dbReference type="Pfam" id="PF01590">
    <property type="entry name" value="GAF"/>
    <property type="match status" value="1"/>
</dbReference>
<proteinExistence type="inferred from homology"/>
<name>A0A4R6SN35_LABRH</name>
<dbReference type="PANTHER" id="PTHR33744">
    <property type="entry name" value="CARBOHYDRATE DIACID REGULATOR"/>
    <property type="match status" value="1"/>
</dbReference>
<comment type="caution">
    <text evidence="3">The sequence shown here is derived from an EMBL/GenBank/DDBJ whole genome shotgun (WGS) entry which is preliminary data.</text>
</comment>
<feature type="domain" description="GAF" evidence="2">
    <location>
        <begin position="41"/>
        <end position="192"/>
    </location>
</feature>
<dbReference type="SUPFAM" id="SSF55781">
    <property type="entry name" value="GAF domain-like"/>
    <property type="match status" value="1"/>
</dbReference>
<comment type="similarity">
    <text evidence="1">Belongs to the CdaR family.</text>
</comment>
<evidence type="ECO:0000256" key="1">
    <source>
        <dbReference type="ARBA" id="ARBA00006754"/>
    </source>
</evidence>
<dbReference type="InterPro" id="IPR051448">
    <property type="entry name" value="CdaR-like_regulators"/>
</dbReference>
<accession>A0A4R6SN35</accession>
<dbReference type="Gene3D" id="1.10.10.2840">
    <property type="entry name" value="PucR C-terminal helix-turn-helix domain"/>
    <property type="match status" value="1"/>
</dbReference>
<protein>
    <submittedName>
        <fullName evidence="3">PucR-like helix-turn-helix protein</fullName>
    </submittedName>
</protein>
<gene>
    <name evidence="3" type="ORF">EV186_1011523</name>
</gene>
<evidence type="ECO:0000313" key="4">
    <source>
        <dbReference type="Proteomes" id="UP000295444"/>
    </source>
</evidence>
<reference evidence="3 4" key="1">
    <citation type="submission" date="2019-03" db="EMBL/GenBank/DDBJ databases">
        <title>Genomic Encyclopedia of Type Strains, Phase IV (KMG-IV): sequencing the most valuable type-strain genomes for metagenomic binning, comparative biology and taxonomic classification.</title>
        <authorList>
            <person name="Goeker M."/>
        </authorList>
    </citation>
    <scope>NUCLEOTIDE SEQUENCE [LARGE SCALE GENOMIC DNA]</scope>
    <source>
        <strain evidence="3 4">DSM 45361</strain>
    </source>
</reference>
<dbReference type="InterPro" id="IPR041522">
    <property type="entry name" value="CdaR_GGDEF"/>
</dbReference>
<dbReference type="InterPro" id="IPR025736">
    <property type="entry name" value="PucR_C-HTH_dom"/>
</dbReference>
<sequence length="568" mass="60476">MHEPAAEMELRVRHTLAEHRRREAELTALFDIASDLAKLRDPDAVLRLIVHRARTLLGADVSYLSLNEPSVNRTTMRVTDGSASALFQQVVLGMGEGLGGLVAQTARPYATEDYFADDRFEHTKPIDDAVLDEGLVAILGVPLALGDRVIGVLYASDRSTRVFTADEVALLRSLADHAAIAIDNADRIAALNEANKTISAQTDALRRAEDAHDRLMDLVLRGEDAQEVVAALGQVLEGGVTLHDADGVELARFGAGSPPPSTASLTGGRSVSTPDGWVCGVQAGRELLGSLSLTGRPDLAGADRRLFERAAVVAALLLLLHRSVAQAEDEVRGELLTDLLADPERNPSALLARARRIGVDLSAPHAVLVLHAEGVSRRRLAMTASRYASLVGVHAEQVVVLAPERDPGELAARVARELTALVEVPVTVGGAGPATGPVALAAAHAEAVRCVHSLLTLGRAGDGGTVAALGFVGLLLGERADPEQYIRSVLGPVLDYDARRGTELVHTLRCYFDAGTNLTRAKQALHVHVNTVVQRLERVTALLGDGWQEPDRALEVQLALRLHLLRAG</sequence>
<organism evidence="3 4">
    <name type="scientific">Labedaea rhizosphaerae</name>
    <dbReference type="NCBI Taxonomy" id="598644"/>
    <lineage>
        <taxon>Bacteria</taxon>
        <taxon>Bacillati</taxon>
        <taxon>Actinomycetota</taxon>
        <taxon>Actinomycetes</taxon>
        <taxon>Pseudonocardiales</taxon>
        <taxon>Pseudonocardiaceae</taxon>
        <taxon>Labedaea</taxon>
    </lineage>
</organism>
<dbReference type="Proteomes" id="UP000295444">
    <property type="component" value="Unassembled WGS sequence"/>
</dbReference>
<dbReference type="SMART" id="SM00065">
    <property type="entry name" value="GAF"/>
    <property type="match status" value="1"/>
</dbReference>
<dbReference type="Pfam" id="PF13556">
    <property type="entry name" value="HTH_30"/>
    <property type="match status" value="1"/>
</dbReference>
<dbReference type="Gene3D" id="3.30.450.40">
    <property type="match status" value="1"/>
</dbReference>
<dbReference type="InterPro" id="IPR029016">
    <property type="entry name" value="GAF-like_dom_sf"/>
</dbReference>
<dbReference type="AlphaFoldDB" id="A0A4R6SN35"/>
<evidence type="ECO:0000313" key="3">
    <source>
        <dbReference type="EMBL" id="TDQ05549.1"/>
    </source>
</evidence>
<dbReference type="EMBL" id="SNXZ01000001">
    <property type="protein sequence ID" value="TDQ05549.1"/>
    <property type="molecule type" value="Genomic_DNA"/>
</dbReference>
<dbReference type="InterPro" id="IPR003018">
    <property type="entry name" value="GAF"/>
</dbReference>
<keyword evidence="4" id="KW-1185">Reference proteome</keyword>
<dbReference type="Pfam" id="PF17853">
    <property type="entry name" value="GGDEF_2"/>
    <property type="match status" value="1"/>
</dbReference>
<dbReference type="InterPro" id="IPR042070">
    <property type="entry name" value="PucR_C-HTH_sf"/>
</dbReference>
<dbReference type="PANTHER" id="PTHR33744:SF1">
    <property type="entry name" value="DNA-BINDING TRANSCRIPTIONAL ACTIVATOR ADER"/>
    <property type="match status" value="1"/>
</dbReference>